<dbReference type="EMBL" id="VCGU01000010">
    <property type="protein sequence ID" value="TRY69543.1"/>
    <property type="molecule type" value="Genomic_DNA"/>
</dbReference>
<comment type="caution">
    <text evidence="1">The sequence shown here is derived from an EMBL/GenBank/DDBJ whole genome shotgun (WGS) entry which is preliminary data.</text>
</comment>
<name>A0A553NVT8_TIGCA</name>
<sequence length="130" mass="14104">MDEQWGLRIAPRVFASRILIGPIASHGHLIITFISRVISFGSGFVKTPSSLSGLVRTHENITCEDNLSSLEPIKSGLTGSGRAKESDPTQPILQKCFNCSCRATDFLRLVKAHPSDSLGGQAFLCGFETR</sequence>
<gene>
    <name evidence="1" type="ORF">TCAL_15152</name>
</gene>
<organism evidence="1 2">
    <name type="scientific">Tigriopus californicus</name>
    <name type="common">Marine copepod</name>
    <dbReference type="NCBI Taxonomy" id="6832"/>
    <lineage>
        <taxon>Eukaryota</taxon>
        <taxon>Metazoa</taxon>
        <taxon>Ecdysozoa</taxon>
        <taxon>Arthropoda</taxon>
        <taxon>Crustacea</taxon>
        <taxon>Multicrustacea</taxon>
        <taxon>Hexanauplia</taxon>
        <taxon>Copepoda</taxon>
        <taxon>Harpacticoida</taxon>
        <taxon>Harpacticidae</taxon>
        <taxon>Tigriopus</taxon>
    </lineage>
</organism>
<protein>
    <submittedName>
        <fullName evidence="1">Uncharacterized protein</fullName>
    </submittedName>
</protein>
<evidence type="ECO:0000313" key="2">
    <source>
        <dbReference type="Proteomes" id="UP000318571"/>
    </source>
</evidence>
<dbReference type="Proteomes" id="UP000318571">
    <property type="component" value="Chromosome 1"/>
</dbReference>
<evidence type="ECO:0000313" key="1">
    <source>
        <dbReference type="EMBL" id="TRY69543.1"/>
    </source>
</evidence>
<dbReference type="AlphaFoldDB" id="A0A553NVT8"/>
<accession>A0A553NVT8</accession>
<keyword evidence="2" id="KW-1185">Reference proteome</keyword>
<reference evidence="1 2" key="1">
    <citation type="journal article" date="2018" name="Nat. Ecol. Evol.">
        <title>Genomic signatures of mitonuclear coevolution across populations of Tigriopus californicus.</title>
        <authorList>
            <person name="Barreto F.S."/>
            <person name="Watson E.T."/>
            <person name="Lima T.G."/>
            <person name="Willett C.S."/>
            <person name="Edmands S."/>
            <person name="Li W."/>
            <person name="Burton R.S."/>
        </authorList>
    </citation>
    <scope>NUCLEOTIDE SEQUENCE [LARGE SCALE GENOMIC DNA]</scope>
    <source>
        <strain evidence="1 2">San Diego</strain>
    </source>
</reference>
<proteinExistence type="predicted"/>